<dbReference type="Proteomes" id="UP000706525">
    <property type="component" value="Unassembled WGS sequence"/>
</dbReference>
<protein>
    <recommendedName>
        <fullName evidence="4">Haloacid dehalogenase</fullName>
    </recommendedName>
</protein>
<dbReference type="PANTHER" id="PTHR19288:SF46">
    <property type="entry name" value="HALOACID DEHALOGENASE-LIKE HYDROLASE DOMAIN-CONTAINING PROTEIN 2"/>
    <property type="match status" value="1"/>
</dbReference>
<dbReference type="InterPro" id="IPR036412">
    <property type="entry name" value="HAD-like_sf"/>
</dbReference>
<dbReference type="Pfam" id="PF13344">
    <property type="entry name" value="Hydrolase_6"/>
    <property type="match status" value="1"/>
</dbReference>
<dbReference type="RefSeq" id="WP_223980537.1">
    <property type="nucleotide sequence ID" value="NZ_CAJZAG010000001.1"/>
</dbReference>
<evidence type="ECO:0000313" key="2">
    <source>
        <dbReference type="EMBL" id="CAG9163642.1"/>
    </source>
</evidence>
<proteinExistence type="predicted"/>
<feature type="compositionally biased region" description="Polar residues" evidence="1">
    <location>
        <begin position="1"/>
        <end position="10"/>
    </location>
</feature>
<evidence type="ECO:0000313" key="3">
    <source>
        <dbReference type="Proteomes" id="UP000706525"/>
    </source>
</evidence>
<reference evidence="2 3" key="1">
    <citation type="submission" date="2021-08" db="EMBL/GenBank/DDBJ databases">
        <authorList>
            <person name="Peeters C."/>
        </authorList>
    </citation>
    <scope>NUCLEOTIDE SEQUENCE [LARGE SCALE GENOMIC DNA]</scope>
    <source>
        <strain evidence="2 3">LMG 32289</strain>
    </source>
</reference>
<dbReference type="InterPro" id="IPR006357">
    <property type="entry name" value="HAD-SF_hydro_IIA"/>
</dbReference>
<evidence type="ECO:0008006" key="4">
    <source>
        <dbReference type="Google" id="ProtNLM"/>
    </source>
</evidence>
<evidence type="ECO:0000256" key="1">
    <source>
        <dbReference type="SAM" id="MobiDB-lite"/>
    </source>
</evidence>
<organism evidence="2 3">
    <name type="scientific">Cupriavidus pampae</name>
    <dbReference type="NCBI Taxonomy" id="659251"/>
    <lineage>
        <taxon>Bacteria</taxon>
        <taxon>Pseudomonadati</taxon>
        <taxon>Pseudomonadota</taxon>
        <taxon>Betaproteobacteria</taxon>
        <taxon>Burkholderiales</taxon>
        <taxon>Burkholderiaceae</taxon>
        <taxon>Cupriavidus</taxon>
    </lineage>
</organism>
<keyword evidence="3" id="KW-1185">Reference proteome</keyword>
<feature type="region of interest" description="Disordered" evidence="1">
    <location>
        <begin position="1"/>
        <end position="27"/>
    </location>
</feature>
<name>A0ABN7XVG3_9BURK</name>
<dbReference type="InterPro" id="IPR023214">
    <property type="entry name" value="HAD_sf"/>
</dbReference>
<sequence>MTASIQTAMSRSALAAEPPASNPHGWQATSQGLMLDLDGTLIRGSEIVPGAQTLLRQWKSRYVIVSNNSTDTPQTLARRLQAMDLPVEPQEIILAGVLAVDHIVSRYLGMRVLMCASAALLDYAAGCGVRLVDHDAQVVLLARDIGFGYKTLSRISEELHRGAKLVVSNGDLTHPGPGGVPVPETGALLRAVLACNTHALPQIIGKPESQLYLHGLRQLSLAPHQVTMIGDNLATDALGACRLGMPYLLVGSAPDADACDIAHLLERDCAVRRTLPHDVQERD</sequence>
<dbReference type="SUPFAM" id="SSF56784">
    <property type="entry name" value="HAD-like"/>
    <property type="match status" value="1"/>
</dbReference>
<dbReference type="Pfam" id="PF13242">
    <property type="entry name" value="Hydrolase_like"/>
    <property type="match status" value="1"/>
</dbReference>
<gene>
    <name evidence="2" type="ORF">LMG32289_00117</name>
</gene>
<comment type="caution">
    <text evidence="2">The sequence shown here is derived from an EMBL/GenBank/DDBJ whole genome shotgun (WGS) entry which is preliminary data.</text>
</comment>
<dbReference type="PANTHER" id="PTHR19288">
    <property type="entry name" value="4-NITROPHENYLPHOSPHATASE-RELATED"/>
    <property type="match status" value="1"/>
</dbReference>
<accession>A0ABN7XVG3</accession>
<dbReference type="Gene3D" id="3.40.50.1000">
    <property type="entry name" value="HAD superfamily/HAD-like"/>
    <property type="match status" value="2"/>
</dbReference>
<dbReference type="EMBL" id="CAJZAG010000001">
    <property type="protein sequence ID" value="CAG9163642.1"/>
    <property type="molecule type" value="Genomic_DNA"/>
</dbReference>